<organism evidence="2 3">
    <name type="scientific">Paramagnetospirillum magneticum (strain ATCC 700264 / AMB-1)</name>
    <name type="common">Magnetospirillum magneticum</name>
    <dbReference type="NCBI Taxonomy" id="342108"/>
    <lineage>
        <taxon>Bacteria</taxon>
        <taxon>Pseudomonadati</taxon>
        <taxon>Pseudomonadota</taxon>
        <taxon>Alphaproteobacteria</taxon>
        <taxon>Rhodospirillales</taxon>
        <taxon>Magnetospirillaceae</taxon>
        <taxon>Paramagnetospirillum</taxon>
    </lineage>
</organism>
<feature type="signal peptide" evidence="1">
    <location>
        <begin position="1"/>
        <end position="20"/>
    </location>
</feature>
<keyword evidence="3" id="KW-1185">Reference proteome</keyword>
<dbReference type="OrthoDB" id="9801383at2"/>
<dbReference type="HOGENOM" id="CLU_018525_0_0_5"/>
<feature type="chain" id="PRO_5004217985" description="Alkaline phosphatase" evidence="1">
    <location>
        <begin position="21"/>
        <end position="620"/>
    </location>
</feature>
<evidence type="ECO:0008006" key="4">
    <source>
        <dbReference type="Google" id="ProtNLM"/>
    </source>
</evidence>
<sequence>MRFRHVIASGLLGLPCCALAAEPAIRSVEFTATPAPRVAEEMVVAGTRSVARVTYQDGRRRDFPLSYEVLLRTGEGGAGLVVDRHGKAIPATLADEGGRAARGPFHAASPDANSLLVTGTGPVLITHFEYQTEAPDLDPAKPPVTMYARLPMSMAATRLGQDATSGRLTALGMDNVDMAAIEGLWIPCAGTLTPWNTHLGGEEYEPDARSFQAKPLEAMNLFLGTPGKTAAQGGAKPYRYGHLVEVAMSGGRAVPTKHYATGRLSFELADIQEDGRTAYFGDDGRDVGLFMFVADRVGDLSSGSLYAAKWRQVDGANGGRARLAWIRLGHASDAEIKALVDRGISFDEIFDTADAPAEGFRPVYAYPGTGAKPRLEYLRPRPGMELAAAFLETRRYAAWLGATTEFTKMEGQTHDGAGRRLFTAMSYVEGGMLDGRNAERPQDDIRLTGDEKDLTCGIVYQSSLWPGQYDSDGRPIASDWVATDMSALVLGERNAEGGGNRHDKCHTDKVANPDNLKFSPALRTLFIGEDSGNHLNNYLWAYNVDNGALTRLAWAPIGAEWTGLAVVEGLGRHAYILSNLQHPGAAEDLAKYPPEIRDEMRKRVDQRGAVGYLRGLPALR</sequence>
<dbReference type="STRING" id="342108.amb1093"/>
<evidence type="ECO:0000313" key="2">
    <source>
        <dbReference type="EMBL" id="BAE49897.1"/>
    </source>
</evidence>
<accession>Q2W8C8</accession>
<dbReference type="RefSeq" id="WP_011383506.1">
    <property type="nucleotide sequence ID" value="NC_007626.1"/>
</dbReference>
<gene>
    <name evidence="2" type="ordered locus">amb1093</name>
</gene>
<dbReference type="PANTHER" id="PTHR35399">
    <property type="entry name" value="SLR8030 PROTEIN"/>
    <property type="match status" value="1"/>
</dbReference>
<keyword evidence="1" id="KW-0732">Signal</keyword>
<evidence type="ECO:0000256" key="1">
    <source>
        <dbReference type="SAM" id="SignalP"/>
    </source>
</evidence>
<dbReference type="Pfam" id="PF05787">
    <property type="entry name" value="PhoX"/>
    <property type="match status" value="1"/>
</dbReference>
<name>Q2W8C8_PARM1</name>
<dbReference type="InterPro" id="IPR008557">
    <property type="entry name" value="PhoX"/>
</dbReference>
<evidence type="ECO:0000313" key="3">
    <source>
        <dbReference type="Proteomes" id="UP000007058"/>
    </source>
</evidence>
<dbReference type="PANTHER" id="PTHR35399:SF2">
    <property type="entry name" value="DUF839 DOMAIN-CONTAINING PROTEIN"/>
    <property type="match status" value="1"/>
</dbReference>
<dbReference type="EMBL" id="AP007255">
    <property type="protein sequence ID" value="BAE49897.1"/>
    <property type="molecule type" value="Genomic_DNA"/>
</dbReference>
<dbReference type="AlphaFoldDB" id="Q2W8C8"/>
<protein>
    <recommendedName>
        <fullName evidence="4">Alkaline phosphatase</fullName>
    </recommendedName>
</protein>
<reference evidence="2 3" key="1">
    <citation type="journal article" date="2005" name="DNA Res.">
        <title>Complete genome sequence of the facultative anaerobic magnetotactic bacterium Magnetospirillum sp. strain AMB-1.</title>
        <authorList>
            <person name="Matsunaga T."/>
            <person name="Okamura Y."/>
            <person name="Fukuda Y."/>
            <person name="Wahyudi A.T."/>
            <person name="Murase Y."/>
            <person name="Takeyama H."/>
        </authorList>
    </citation>
    <scope>NUCLEOTIDE SEQUENCE [LARGE SCALE GENOMIC DNA]</scope>
    <source>
        <strain evidence="3">ATCC 700264 / AMB-1</strain>
    </source>
</reference>
<dbReference type="Proteomes" id="UP000007058">
    <property type="component" value="Chromosome"/>
</dbReference>
<proteinExistence type="predicted"/>
<dbReference type="KEGG" id="mag:amb1093"/>